<dbReference type="InterPro" id="IPR038628">
    <property type="entry name" value="XkdM-like_sf"/>
</dbReference>
<dbReference type="EMBL" id="CP018145">
    <property type="protein sequence ID" value="ASJ54862.1"/>
    <property type="molecule type" value="Genomic_DNA"/>
</dbReference>
<dbReference type="Proteomes" id="UP000197781">
    <property type="component" value="Chromosome"/>
</dbReference>
<organism evidence="1 2">
    <name type="scientific">Brevibacillus formosus</name>
    <dbReference type="NCBI Taxonomy" id="54913"/>
    <lineage>
        <taxon>Bacteria</taxon>
        <taxon>Bacillati</taxon>
        <taxon>Bacillota</taxon>
        <taxon>Bacilli</taxon>
        <taxon>Bacillales</taxon>
        <taxon>Paenibacillaceae</taxon>
        <taxon>Brevibacillus</taxon>
    </lineage>
</organism>
<sequence>MLKNSPTKIINGTYGRIWVDGELWAEVDSFEAKVTIQYEEVNFAMDGATYQKAIGWSGEGSMTIKKIYSRVQRKMAADVRKGIYPRFEIVGKVEDPEAQGAERVAIHDVTISEFMLLKFEKKTLSSEEVPFKFSDYDPIDLIPA</sequence>
<dbReference type="AlphaFoldDB" id="A0A220MJ28"/>
<dbReference type="InterPro" id="IPR018989">
    <property type="entry name" value="DUF2001"/>
</dbReference>
<proteinExistence type="predicted"/>
<protein>
    <submittedName>
        <fullName evidence="1">Terminase</fullName>
    </submittedName>
</protein>
<dbReference type="RefSeq" id="WP_088908569.1">
    <property type="nucleotide sequence ID" value="NZ_CP018145.1"/>
</dbReference>
<evidence type="ECO:0000313" key="2">
    <source>
        <dbReference type="Proteomes" id="UP000197781"/>
    </source>
</evidence>
<name>A0A220MJ28_9BACL</name>
<reference evidence="1 2" key="1">
    <citation type="submission" date="2016-11" db="EMBL/GenBank/DDBJ databases">
        <authorList>
            <person name="Jaros S."/>
            <person name="Januszkiewicz K."/>
            <person name="Wedrychowicz H."/>
        </authorList>
    </citation>
    <scope>NUCLEOTIDE SEQUENCE [LARGE SCALE GENOMIC DNA]</scope>
    <source>
        <strain evidence="1 2">NF2</strain>
    </source>
</reference>
<dbReference type="Gene3D" id="2.30.110.40">
    <property type="entry name" value="Phage tail tube protein"/>
    <property type="match status" value="1"/>
</dbReference>
<dbReference type="KEGG" id="bfm:BP422_15580"/>
<gene>
    <name evidence="1" type="ORF">BP422_15580</name>
</gene>
<accession>A0A220MJ28</accession>
<dbReference type="Pfam" id="PF09393">
    <property type="entry name" value="DUF2001"/>
    <property type="match status" value="1"/>
</dbReference>
<dbReference type="SUPFAM" id="SSF69279">
    <property type="entry name" value="Phage tail proteins"/>
    <property type="match status" value="1"/>
</dbReference>
<evidence type="ECO:0000313" key="1">
    <source>
        <dbReference type="EMBL" id="ASJ54862.1"/>
    </source>
</evidence>